<feature type="domain" description="HTH tetR-type" evidence="5">
    <location>
        <begin position="3"/>
        <end position="63"/>
    </location>
</feature>
<dbReference type="RefSeq" id="WP_007576604.1">
    <property type="nucleotide sequence ID" value="NZ_AGUD01000239.1"/>
</dbReference>
<accession>H0E835</accession>
<keyword evidence="7" id="KW-1185">Reference proteome</keyword>
<dbReference type="GO" id="GO:0003700">
    <property type="term" value="F:DNA-binding transcription factor activity"/>
    <property type="evidence" value="ECO:0007669"/>
    <property type="project" value="TreeGrafter"/>
</dbReference>
<dbReference type="AlphaFoldDB" id="H0E835"/>
<dbReference type="InterPro" id="IPR050109">
    <property type="entry name" value="HTH-type_TetR-like_transc_reg"/>
</dbReference>
<dbReference type="SUPFAM" id="SSF46689">
    <property type="entry name" value="Homeodomain-like"/>
    <property type="match status" value="1"/>
</dbReference>
<feature type="DNA-binding region" description="H-T-H motif" evidence="4">
    <location>
        <begin position="26"/>
        <end position="45"/>
    </location>
</feature>
<reference evidence="6 7" key="1">
    <citation type="journal article" date="2013" name="Biodegradation">
        <title>Quantitative proteomic analysis of ibuprofen-degrading Patulibacter sp. strain I11.</title>
        <authorList>
            <person name="Almeida B."/>
            <person name="Kjeldal H."/>
            <person name="Lolas I."/>
            <person name="Knudsen A.D."/>
            <person name="Carvalho G."/>
            <person name="Nielsen K.L."/>
            <person name="Barreto Crespo M.T."/>
            <person name="Stensballe A."/>
            <person name="Nielsen J.L."/>
        </authorList>
    </citation>
    <scope>NUCLEOTIDE SEQUENCE [LARGE SCALE GENOMIC DNA]</scope>
    <source>
        <strain evidence="6 7">I11</strain>
    </source>
</reference>
<dbReference type="PRINTS" id="PR00455">
    <property type="entry name" value="HTHTETR"/>
</dbReference>
<evidence type="ECO:0000313" key="6">
    <source>
        <dbReference type="EMBL" id="EHN10158.1"/>
    </source>
</evidence>
<name>H0E835_9ACTN</name>
<dbReference type="Pfam" id="PF00440">
    <property type="entry name" value="TetR_N"/>
    <property type="match status" value="1"/>
</dbReference>
<dbReference type="SUPFAM" id="SSF48498">
    <property type="entry name" value="Tetracyclin repressor-like, C-terminal domain"/>
    <property type="match status" value="1"/>
</dbReference>
<evidence type="ECO:0000313" key="7">
    <source>
        <dbReference type="Proteomes" id="UP000005143"/>
    </source>
</evidence>
<dbReference type="OrthoDB" id="3687980at2"/>
<dbReference type="PROSITE" id="PS50977">
    <property type="entry name" value="HTH_TETR_2"/>
    <property type="match status" value="1"/>
</dbReference>
<keyword evidence="2 4" id="KW-0238">DNA-binding</keyword>
<dbReference type="InterPro" id="IPR009057">
    <property type="entry name" value="Homeodomain-like_sf"/>
</dbReference>
<evidence type="ECO:0000256" key="4">
    <source>
        <dbReference type="PROSITE-ProRule" id="PRU00335"/>
    </source>
</evidence>
<evidence type="ECO:0000256" key="3">
    <source>
        <dbReference type="ARBA" id="ARBA00023163"/>
    </source>
</evidence>
<comment type="caution">
    <text evidence="6">The sequence shown here is derived from an EMBL/GenBank/DDBJ whole genome shotgun (WGS) entry which is preliminary data.</text>
</comment>
<protein>
    <submittedName>
        <fullName evidence="6">Transcriptional regulator TetR family</fullName>
    </submittedName>
</protein>
<dbReference type="InterPro" id="IPR036271">
    <property type="entry name" value="Tet_transcr_reg_TetR-rel_C_sf"/>
</dbReference>
<proteinExistence type="predicted"/>
<evidence type="ECO:0000256" key="1">
    <source>
        <dbReference type="ARBA" id="ARBA00023015"/>
    </source>
</evidence>
<sequence length="208" mass="22779">MPAPAREKLLDAALRLLARDGAHGPSLDAIRLEAGVSVGALYHHFPERSSLVAAVRLRLLEEYQRRLLALLAESDTAEQGIRGGVHVHLTWCREHPDGARFLVDGGGAPADDPLRRANRAFFADVQRWWRPHVAAGALPQLPLDLAWATWLGPTTELVRLRLAERPAPQPPRIEDDVREQLATAAWAGLRALAAPVPTDPEPRTGASR</sequence>
<dbReference type="Gene3D" id="1.10.357.10">
    <property type="entry name" value="Tetracycline Repressor, domain 2"/>
    <property type="match status" value="1"/>
</dbReference>
<gene>
    <name evidence="6" type="ORF">PAI11_29920</name>
</gene>
<dbReference type="GO" id="GO:0000976">
    <property type="term" value="F:transcription cis-regulatory region binding"/>
    <property type="evidence" value="ECO:0007669"/>
    <property type="project" value="TreeGrafter"/>
</dbReference>
<evidence type="ECO:0000259" key="5">
    <source>
        <dbReference type="PROSITE" id="PS50977"/>
    </source>
</evidence>
<dbReference type="PANTHER" id="PTHR30055">
    <property type="entry name" value="HTH-TYPE TRANSCRIPTIONAL REGULATOR RUTR"/>
    <property type="match status" value="1"/>
</dbReference>
<evidence type="ECO:0000256" key="2">
    <source>
        <dbReference type="ARBA" id="ARBA00023125"/>
    </source>
</evidence>
<dbReference type="InterPro" id="IPR001647">
    <property type="entry name" value="HTH_TetR"/>
</dbReference>
<dbReference type="Proteomes" id="UP000005143">
    <property type="component" value="Unassembled WGS sequence"/>
</dbReference>
<keyword evidence="1" id="KW-0805">Transcription regulation</keyword>
<dbReference type="PANTHER" id="PTHR30055:SF234">
    <property type="entry name" value="HTH-TYPE TRANSCRIPTIONAL REGULATOR BETI"/>
    <property type="match status" value="1"/>
</dbReference>
<keyword evidence="3" id="KW-0804">Transcription</keyword>
<organism evidence="6 7">
    <name type="scientific">Patulibacter medicamentivorans</name>
    <dbReference type="NCBI Taxonomy" id="1097667"/>
    <lineage>
        <taxon>Bacteria</taxon>
        <taxon>Bacillati</taxon>
        <taxon>Actinomycetota</taxon>
        <taxon>Thermoleophilia</taxon>
        <taxon>Solirubrobacterales</taxon>
        <taxon>Patulibacteraceae</taxon>
        <taxon>Patulibacter</taxon>
    </lineage>
</organism>
<dbReference type="EMBL" id="AGUD01000239">
    <property type="protein sequence ID" value="EHN10158.1"/>
    <property type="molecule type" value="Genomic_DNA"/>
</dbReference>